<evidence type="ECO:0000259" key="3">
    <source>
        <dbReference type="Pfam" id="PF00294"/>
    </source>
</evidence>
<evidence type="ECO:0000313" key="4">
    <source>
        <dbReference type="EMBL" id="KAK8071764.1"/>
    </source>
</evidence>
<keyword evidence="2 4" id="KW-0418">Kinase</keyword>
<dbReference type="PANTHER" id="PTHR42774:SF3">
    <property type="entry name" value="KETOHEXOKINASE"/>
    <property type="match status" value="1"/>
</dbReference>
<reference evidence="4 5" key="1">
    <citation type="submission" date="2023-01" db="EMBL/GenBank/DDBJ databases">
        <title>Analysis of 21 Apiospora genomes using comparative genomics revels a genus with tremendous synthesis potential of carbohydrate active enzymes and secondary metabolites.</title>
        <authorList>
            <person name="Sorensen T."/>
        </authorList>
    </citation>
    <scope>NUCLEOTIDE SEQUENCE [LARGE SCALE GENOMIC DNA]</scope>
    <source>
        <strain evidence="4 5">CBS 83171</strain>
    </source>
</reference>
<dbReference type="Pfam" id="PF00294">
    <property type="entry name" value="PfkB"/>
    <property type="match status" value="1"/>
</dbReference>
<dbReference type="PANTHER" id="PTHR42774">
    <property type="entry name" value="PHOSPHOTRANSFERASE SYSTEM TRANSPORT PROTEIN"/>
    <property type="match status" value="1"/>
</dbReference>
<organism evidence="4 5">
    <name type="scientific">Apiospora saccharicola</name>
    <dbReference type="NCBI Taxonomy" id="335842"/>
    <lineage>
        <taxon>Eukaryota</taxon>
        <taxon>Fungi</taxon>
        <taxon>Dikarya</taxon>
        <taxon>Ascomycota</taxon>
        <taxon>Pezizomycotina</taxon>
        <taxon>Sordariomycetes</taxon>
        <taxon>Xylariomycetidae</taxon>
        <taxon>Amphisphaeriales</taxon>
        <taxon>Apiosporaceae</taxon>
        <taxon>Apiospora</taxon>
    </lineage>
</organism>
<dbReference type="Gene3D" id="3.40.1190.20">
    <property type="match status" value="1"/>
</dbReference>
<evidence type="ECO:0000313" key="5">
    <source>
        <dbReference type="Proteomes" id="UP001446871"/>
    </source>
</evidence>
<protein>
    <submittedName>
        <fullName evidence="4">PfkB family kinase</fullName>
    </submittedName>
</protein>
<proteinExistence type="predicted"/>
<sequence length="326" mass="36201">MKHFVGVGACSLDTVLSIPHFVDENENLRASSVIRRRGGTCPNTVEVLQQLVSGRVEGPGLRVHLVAVLPDLFTSATWDAEGSFGGTFRREGNIEHCIYREDQVELATRYIIRNLARSSKAKTIIHNNPLEDMTFAEFKKVAKTLGTDATWYHFEGRIPDVSLACIRYLRRRYPGVKISVKLKDPAIEGLQELSLHADVIFFSKRWALAQGYIDARTCLQAQAGLAKTQASLFFCTWGDFGAWAYEPRGQGWIHAPAYVVQHTEIVDTIGAGDTFIAGIIYGLTCLPSEWALEKKLCFATELAGRKVMQEGFAGLGLIMREIVYAG</sequence>
<dbReference type="InterPro" id="IPR011611">
    <property type="entry name" value="PfkB_dom"/>
</dbReference>
<name>A0ABR1VPD3_9PEZI</name>
<dbReference type="Proteomes" id="UP001446871">
    <property type="component" value="Unassembled WGS sequence"/>
</dbReference>
<dbReference type="SUPFAM" id="SSF53613">
    <property type="entry name" value="Ribokinase-like"/>
    <property type="match status" value="1"/>
</dbReference>
<dbReference type="InterPro" id="IPR029056">
    <property type="entry name" value="Ribokinase-like"/>
</dbReference>
<keyword evidence="1" id="KW-0808">Transferase</keyword>
<accession>A0ABR1VPD3</accession>
<comment type="caution">
    <text evidence="4">The sequence shown here is derived from an EMBL/GenBank/DDBJ whole genome shotgun (WGS) entry which is preliminary data.</text>
</comment>
<dbReference type="InterPro" id="IPR052562">
    <property type="entry name" value="Ketohexokinase-related"/>
</dbReference>
<gene>
    <name evidence="4" type="ORF">PG996_005112</name>
</gene>
<dbReference type="InterPro" id="IPR002173">
    <property type="entry name" value="Carboh/pur_kinase_PfkB_CS"/>
</dbReference>
<dbReference type="GO" id="GO:0016301">
    <property type="term" value="F:kinase activity"/>
    <property type="evidence" value="ECO:0007669"/>
    <property type="project" value="UniProtKB-KW"/>
</dbReference>
<evidence type="ECO:0000256" key="2">
    <source>
        <dbReference type="ARBA" id="ARBA00022777"/>
    </source>
</evidence>
<keyword evidence="5" id="KW-1185">Reference proteome</keyword>
<dbReference type="PROSITE" id="PS00584">
    <property type="entry name" value="PFKB_KINASES_2"/>
    <property type="match status" value="1"/>
</dbReference>
<feature type="domain" description="Carbohydrate kinase PfkB" evidence="3">
    <location>
        <begin position="29"/>
        <end position="311"/>
    </location>
</feature>
<evidence type="ECO:0000256" key="1">
    <source>
        <dbReference type="ARBA" id="ARBA00022679"/>
    </source>
</evidence>
<dbReference type="EMBL" id="JAQQWM010000003">
    <property type="protein sequence ID" value="KAK8071764.1"/>
    <property type="molecule type" value="Genomic_DNA"/>
</dbReference>